<proteinExistence type="predicted"/>
<evidence type="ECO:0000313" key="4">
    <source>
        <dbReference type="Proteomes" id="UP000230154"/>
    </source>
</evidence>
<sequence length="737" mass="75554">MNLRSLVGIVFFFNFAACIVGAPAGGPAECYSVRDCADSGHFACVNEECVEVEDPDADVSGNGGAGGSIGSPDFGPDAELPDMMGPPPCEPDVECVVPDALGPCADGVTVCTEGGEVCDPVATPQEEVCDGVDNNCNGETDEGDLDRSCFSGRPEQIDVGICHAGTQACVNGAYGDCDGETLPELEGDVPDGEDNNCDGSADEGFDCLPGIEDRECGRLQVGTCRPGLQSCQPDGTWSDCEGQTLPAPEFCDGMDNNCDGMVDNNAMDADGVCALGTGACVRQGLGICFDGRIICNAVPGVPGTERCSDNMDNDCDGQIDEGFPDLGMACEAGIGECARQGTLVCAGDRLACSAVPGQTAAEICDGLDNDCDGETDEDMLGNPLSQLCYTGPVGTQGVGLCRTGVQTCQNSRFGDCLGQVLPVQEQCGDGNDEDCNGMIDESCCDPSPEICNGRDDDCDRQIDEGNPGGGAACDTGQFGLCGPGTMTCQNGQVECAGVDPAAEICDGLDNDCNGEVDDGFNVGAACAVGIGLCERTGRIACQAGLAACDAVPGQPAVEICNGLDDDCDGMADEHNVPLVQDGDLSVYTCSPDFVVQDLGGGQFLRIDRNSQPILQQAAAANACAARGMRLPTIAELRSWIEGCPTTETGGACRITDAAGCAGLAACEDRANCQCAAAMGPAADGCYWAAGVWQGECSQNWSSRVDGAYAIAAVFISGRVTGYQPQPYAYRCVAPGLP</sequence>
<feature type="signal peptide" evidence="2">
    <location>
        <begin position="1"/>
        <end position="16"/>
    </location>
</feature>
<reference evidence="4" key="1">
    <citation type="submission" date="2017-09" db="EMBL/GenBank/DDBJ databases">
        <title>Depth-based differentiation of microbial function through sediment-hosted aquifers and enrichment of novel symbionts in the deep terrestrial subsurface.</title>
        <authorList>
            <person name="Probst A.J."/>
            <person name="Ladd B."/>
            <person name="Jarett J.K."/>
            <person name="Geller-Mcgrath D.E."/>
            <person name="Sieber C.M.K."/>
            <person name="Emerson J.B."/>
            <person name="Anantharaman K."/>
            <person name="Thomas B.C."/>
            <person name="Malmstrom R."/>
            <person name="Stieglmeier M."/>
            <person name="Klingl A."/>
            <person name="Woyke T."/>
            <person name="Ryan C.M."/>
            <person name="Banfield J.F."/>
        </authorList>
    </citation>
    <scope>NUCLEOTIDE SEQUENCE [LARGE SCALE GENOMIC DNA]</scope>
</reference>
<feature type="region of interest" description="Disordered" evidence="1">
    <location>
        <begin position="55"/>
        <end position="85"/>
    </location>
</feature>
<feature type="chain" id="PRO_5013668551" description="Disintegrin domain-containing protein" evidence="2">
    <location>
        <begin position="17"/>
        <end position="737"/>
    </location>
</feature>
<keyword evidence="2" id="KW-0732">Signal</keyword>
<gene>
    <name evidence="3" type="ORF">COU35_03840</name>
</gene>
<evidence type="ECO:0008006" key="5">
    <source>
        <dbReference type="Google" id="ProtNLM"/>
    </source>
</evidence>
<dbReference type="Proteomes" id="UP000230154">
    <property type="component" value="Unassembled WGS sequence"/>
</dbReference>
<dbReference type="InterPro" id="IPR021655">
    <property type="entry name" value="Put_metal-bd"/>
</dbReference>
<evidence type="ECO:0000256" key="2">
    <source>
        <dbReference type="SAM" id="SignalP"/>
    </source>
</evidence>
<evidence type="ECO:0000256" key="1">
    <source>
        <dbReference type="SAM" id="MobiDB-lite"/>
    </source>
</evidence>
<comment type="caution">
    <text evidence="3">The sequence shown here is derived from an EMBL/GenBank/DDBJ whole genome shotgun (WGS) entry which is preliminary data.</text>
</comment>
<protein>
    <recommendedName>
        <fullName evidence="5">Disintegrin domain-containing protein</fullName>
    </recommendedName>
</protein>
<dbReference type="EMBL" id="PFCB01000028">
    <property type="protein sequence ID" value="PIR74162.1"/>
    <property type="molecule type" value="Genomic_DNA"/>
</dbReference>
<dbReference type="Pfam" id="PF11617">
    <property type="entry name" value="Cu-binding_MopE"/>
    <property type="match status" value="9"/>
</dbReference>
<name>A0A2H0TPT5_9BACT</name>
<dbReference type="AlphaFoldDB" id="A0A2H0TPT5"/>
<evidence type="ECO:0000313" key="3">
    <source>
        <dbReference type="EMBL" id="PIR74162.1"/>
    </source>
</evidence>
<accession>A0A2H0TPT5</accession>
<organism evidence="3 4">
    <name type="scientific">Candidatus Magasanikbacteria bacterium CG10_big_fil_rev_8_21_14_0_10_47_10</name>
    <dbReference type="NCBI Taxonomy" id="1974652"/>
    <lineage>
        <taxon>Bacteria</taxon>
        <taxon>Candidatus Magasanikiibacteriota</taxon>
    </lineage>
</organism>